<accession>A0ACC2PSY0</accession>
<name>A0ACC2PSY0_9HYME</name>
<comment type="caution">
    <text evidence="1">The sequence shown here is derived from an EMBL/GenBank/DDBJ whole genome shotgun (WGS) entry which is preliminary data.</text>
</comment>
<gene>
    <name evidence="1" type="ORF">QAD02_022410</name>
</gene>
<reference evidence="1" key="1">
    <citation type="submission" date="2023-04" db="EMBL/GenBank/DDBJ databases">
        <title>A chromosome-level genome assembly of the parasitoid wasp Eretmocerus hayati.</title>
        <authorList>
            <person name="Zhong Y."/>
            <person name="Liu S."/>
            <person name="Liu Y."/>
        </authorList>
    </citation>
    <scope>NUCLEOTIDE SEQUENCE</scope>
    <source>
        <strain evidence="1">ZJU_SS_LIU_2023</strain>
    </source>
</reference>
<evidence type="ECO:0000313" key="2">
    <source>
        <dbReference type="Proteomes" id="UP001239111"/>
    </source>
</evidence>
<dbReference type="Proteomes" id="UP001239111">
    <property type="component" value="Chromosome 1"/>
</dbReference>
<protein>
    <submittedName>
        <fullName evidence="1">Uncharacterized protein</fullName>
    </submittedName>
</protein>
<sequence length="268" mass="29693">MLFTTAEFCTAVPIKGGNVKQVKENEFPFIVSLEGKPHIKSLIRSHYCGGTLISTTHVLTAAHCILSDDLMKREVEIRAGSPNLMSPNLKKFKPKRWIEYIHWAIVKGLPIHESLNDIAIITLDVDKTGIAYARSPLSHRTVSEGTNVLVAGWGLTDDNIIPSLLQKAYLRVISNEECSSQIIALDPKKKSHSISKNIMCYVAKPHILAVCGDSGNPVLDKNNYLIGMHIGRCPMGDFHPRQVNIAINISFYKTFLTDIISGSTYPLL</sequence>
<organism evidence="1 2">
    <name type="scientific">Eretmocerus hayati</name>
    <dbReference type="NCBI Taxonomy" id="131215"/>
    <lineage>
        <taxon>Eukaryota</taxon>
        <taxon>Metazoa</taxon>
        <taxon>Ecdysozoa</taxon>
        <taxon>Arthropoda</taxon>
        <taxon>Hexapoda</taxon>
        <taxon>Insecta</taxon>
        <taxon>Pterygota</taxon>
        <taxon>Neoptera</taxon>
        <taxon>Endopterygota</taxon>
        <taxon>Hymenoptera</taxon>
        <taxon>Apocrita</taxon>
        <taxon>Proctotrupomorpha</taxon>
        <taxon>Chalcidoidea</taxon>
        <taxon>Aphelinidae</taxon>
        <taxon>Aphelininae</taxon>
        <taxon>Eretmocerus</taxon>
    </lineage>
</organism>
<keyword evidence="2" id="KW-1185">Reference proteome</keyword>
<evidence type="ECO:0000313" key="1">
    <source>
        <dbReference type="EMBL" id="KAJ8686616.1"/>
    </source>
</evidence>
<dbReference type="EMBL" id="CM056741">
    <property type="protein sequence ID" value="KAJ8686616.1"/>
    <property type="molecule type" value="Genomic_DNA"/>
</dbReference>
<proteinExistence type="predicted"/>